<gene>
    <name evidence="1" type="ORF">UT53_C0029G0005</name>
</gene>
<dbReference type="AlphaFoldDB" id="A0A0G0P4Z3"/>
<sequence length="208" mass="23412">MARTQAEKSVVITGAGWIGSLAGALTIRLKRRGWSMNDIHGLINEVEPETPEFDSMIDAMIEAVEPKGTIILELASQDIVSGEDIIPGIYTLTFEPLFKEKEINISLEVMLERAEQRHAKSSMSFANALLRQLDKIPAELLGNASLIFAGGVKKSGRFMYVPCLVSHTGKWALVQHWFDIERHVGLYSDKKDFYRLVRVQKRLNRKSI</sequence>
<dbReference type="Proteomes" id="UP000034764">
    <property type="component" value="Unassembled WGS sequence"/>
</dbReference>
<proteinExistence type="predicted"/>
<protein>
    <submittedName>
        <fullName evidence="1">Uncharacterized protein</fullName>
    </submittedName>
</protein>
<reference evidence="1 2" key="1">
    <citation type="journal article" date="2015" name="Nature">
        <title>rRNA introns, odd ribosomes, and small enigmatic genomes across a large radiation of phyla.</title>
        <authorList>
            <person name="Brown C.T."/>
            <person name="Hug L.A."/>
            <person name="Thomas B.C."/>
            <person name="Sharon I."/>
            <person name="Castelle C.J."/>
            <person name="Singh A."/>
            <person name="Wilkins M.J."/>
            <person name="Williams K.H."/>
            <person name="Banfield J.F."/>
        </authorList>
    </citation>
    <scope>NUCLEOTIDE SEQUENCE [LARGE SCALE GENOMIC DNA]</scope>
</reference>
<organism evidence="1 2">
    <name type="scientific">Candidatus Yanofskybacteria bacterium GW2011_GWD2_39_48</name>
    <dbReference type="NCBI Taxonomy" id="1619031"/>
    <lineage>
        <taxon>Bacteria</taxon>
        <taxon>Candidatus Yanofskyibacteriota</taxon>
    </lineage>
</organism>
<comment type="caution">
    <text evidence="1">The sequence shown here is derived from an EMBL/GenBank/DDBJ whole genome shotgun (WGS) entry which is preliminary data.</text>
</comment>
<accession>A0A0G0P4Z3</accession>
<name>A0A0G0P4Z3_9BACT</name>
<evidence type="ECO:0000313" key="2">
    <source>
        <dbReference type="Proteomes" id="UP000034764"/>
    </source>
</evidence>
<evidence type="ECO:0000313" key="1">
    <source>
        <dbReference type="EMBL" id="KKR23018.1"/>
    </source>
</evidence>
<dbReference type="EMBL" id="LBXD01000029">
    <property type="protein sequence ID" value="KKR23018.1"/>
    <property type="molecule type" value="Genomic_DNA"/>
</dbReference>